<organism evidence="2 3">
    <name type="scientific">Edaphochlamys debaryana</name>
    <dbReference type="NCBI Taxonomy" id="47281"/>
    <lineage>
        <taxon>Eukaryota</taxon>
        <taxon>Viridiplantae</taxon>
        <taxon>Chlorophyta</taxon>
        <taxon>core chlorophytes</taxon>
        <taxon>Chlorophyceae</taxon>
        <taxon>CS clade</taxon>
        <taxon>Chlamydomonadales</taxon>
        <taxon>Chlamydomonadales incertae sedis</taxon>
        <taxon>Edaphochlamys</taxon>
    </lineage>
</organism>
<dbReference type="InterPro" id="IPR036770">
    <property type="entry name" value="Ankyrin_rpt-contain_sf"/>
</dbReference>
<name>A0A836C141_9CHLO</name>
<dbReference type="Proteomes" id="UP000612055">
    <property type="component" value="Unassembled WGS sequence"/>
</dbReference>
<gene>
    <name evidence="2" type="ORF">HYH03_006450</name>
</gene>
<dbReference type="GO" id="GO:0004620">
    <property type="term" value="F:phospholipase activity"/>
    <property type="evidence" value="ECO:0007669"/>
    <property type="project" value="TreeGrafter"/>
</dbReference>
<dbReference type="OrthoDB" id="545688at2759"/>
<sequence length="423" mass="42908">MAVHFGELHELHCPTGPSASAAAARGGHAHTLDWCLSTSAAAATADASDPTAATREAWHAALRGGHAALAERLQSDMASPYQAHSQAHSQGYSQGHSYTKAHSSTSSGAVFTARGGAGGGVAAVGRALEAAAYGCPLAVLQALWAQAEAAGWGREPGEEGERLGDWAPVVLSGAAASPTADWQAKVDWLLEAPRALPVSVAASSRAAGAPGACAERLTWLASRGFRMTDWLVAEAAAAAGHLPLLRRLVLPASQGGFGSCVSGLVPYGVAEAGQLEALQVLSSAGCSIAADVAAWHAARGCHLPSLMWLHSDLGARVDRPELAVAAARSGSSSSGSGRGGSGSGCGGVLKVLEWLRQRGCGWDERVFAAAAEGGCVHVLEWLLGQGCSVGELRGLVSAAERRGDRATAAWLAAVEGANRRGSC</sequence>
<dbReference type="GO" id="GO:0046513">
    <property type="term" value="P:ceramide biosynthetic process"/>
    <property type="evidence" value="ECO:0007669"/>
    <property type="project" value="TreeGrafter"/>
</dbReference>
<feature type="compositionally biased region" description="Polar residues" evidence="1">
    <location>
        <begin position="82"/>
        <end position="100"/>
    </location>
</feature>
<evidence type="ECO:0000313" key="3">
    <source>
        <dbReference type="Proteomes" id="UP000612055"/>
    </source>
</evidence>
<reference evidence="2" key="1">
    <citation type="journal article" date="2020" name="bioRxiv">
        <title>Comparative genomics of Chlamydomonas.</title>
        <authorList>
            <person name="Craig R.J."/>
            <person name="Hasan A.R."/>
            <person name="Ness R.W."/>
            <person name="Keightley P.D."/>
        </authorList>
    </citation>
    <scope>NUCLEOTIDE SEQUENCE</scope>
    <source>
        <strain evidence="2">CCAP 11/70</strain>
    </source>
</reference>
<protein>
    <recommendedName>
        <fullName evidence="4">Ankyrin repeat domain-containing protein</fullName>
    </recommendedName>
</protein>
<evidence type="ECO:0000313" key="2">
    <source>
        <dbReference type="EMBL" id="KAG2495507.1"/>
    </source>
</evidence>
<comment type="caution">
    <text evidence="2">The sequence shown here is derived from an EMBL/GenBank/DDBJ whole genome shotgun (WGS) entry which is preliminary data.</text>
</comment>
<evidence type="ECO:0008006" key="4">
    <source>
        <dbReference type="Google" id="ProtNLM"/>
    </source>
</evidence>
<dbReference type="EMBL" id="JAEHOE010000024">
    <property type="protein sequence ID" value="KAG2495507.1"/>
    <property type="molecule type" value="Genomic_DNA"/>
</dbReference>
<dbReference type="AlphaFoldDB" id="A0A836C141"/>
<dbReference type="GO" id="GO:0005783">
    <property type="term" value="C:endoplasmic reticulum"/>
    <property type="evidence" value="ECO:0007669"/>
    <property type="project" value="TreeGrafter"/>
</dbReference>
<dbReference type="PANTHER" id="PTHR12393">
    <property type="entry name" value="SPHINGOMYELIN PHOSPHODIESTERASE RELATED"/>
    <property type="match status" value="1"/>
</dbReference>
<accession>A0A836C141</accession>
<feature type="region of interest" description="Disordered" evidence="1">
    <location>
        <begin position="78"/>
        <end position="100"/>
    </location>
</feature>
<dbReference type="GO" id="GO:0030149">
    <property type="term" value="P:sphingolipid catabolic process"/>
    <property type="evidence" value="ECO:0007669"/>
    <property type="project" value="TreeGrafter"/>
</dbReference>
<keyword evidence="3" id="KW-1185">Reference proteome</keyword>
<dbReference type="PANTHER" id="PTHR12393:SF6">
    <property type="entry name" value="SPHINGOMYELIN PHOSPHODIESTERASE 2"/>
    <property type="match status" value="1"/>
</dbReference>
<dbReference type="Gene3D" id="1.25.40.20">
    <property type="entry name" value="Ankyrin repeat-containing domain"/>
    <property type="match status" value="1"/>
</dbReference>
<dbReference type="GO" id="GO:0016020">
    <property type="term" value="C:membrane"/>
    <property type="evidence" value="ECO:0007669"/>
    <property type="project" value="TreeGrafter"/>
</dbReference>
<evidence type="ECO:0000256" key="1">
    <source>
        <dbReference type="SAM" id="MobiDB-lite"/>
    </source>
</evidence>
<proteinExistence type="predicted"/>
<dbReference type="GO" id="GO:0071944">
    <property type="term" value="C:cell periphery"/>
    <property type="evidence" value="ECO:0007669"/>
    <property type="project" value="TreeGrafter"/>
</dbReference>